<comment type="caution">
    <text evidence="2">The sequence shown here is derived from an EMBL/GenBank/DDBJ whole genome shotgun (WGS) entry which is preliminary data.</text>
</comment>
<dbReference type="InterPro" id="IPR029044">
    <property type="entry name" value="Nucleotide-diphossugar_trans"/>
</dbReference>
<dbReference type="InterPro" id="IPR001173">
    <property type="entry name" value="Glyco_trans_2-like"/>
</dbReference>
<evidence type="ECO:0000313" key="2">
    <source>
        <dbReference type="EMBL" id="MCR1913982.1"/>
    </source>
</evidence>
<dbReference type="GO" id="GO:0016758">
    <property type="term" value="F:hexosyltransferase activity"/>
    <property type="evidence" value="ECO:0007669"/>
    <property type="project" value="UniProtKB-ARBA"/>
</dbReference>
<accession>A0AAW5LXE9</accession>
<dbReference type="AlphaFoldDB" id="A0AAW5LXE9"/>
<gene>
    <name evidence="2" type="ORF">NSA17_00900</name>
</gene>
<dbReference type="RefSeq" id="WP_146283107.1">
    <property type="nucleotide sequence ID" value="NZ_JANKAU010000001.1"/>
</dbReference>
<evidence type="ECO:0000259" key="1">
    <source>
        <dbReference type="Pfam" id="PF00535"/>
    </source>
</evidence>
<dbReference type="EMBL" id="JANKAU010000001">
    <property type="protein sequence ID" value="MCR1913982.1"/>
    <property type="molecule type" value="Genomic_DNA"/>
</dbReference>
<dbReference type="Gene3D" id="3.90.550.10">
    <property type="entry name" value="Spore Coat Polysaccharide Biosynthesis Protein SpsA, Chain A"/>
    <property type="match status" value="1"/>
</dbReference>
<reference evidence="2" key="1">
    <citation type="submission" date="2022-07" db="EMBL/GenBank/DDBJ databases">
        <title>Enhanced cultured diversity of the mouse gut microbiota enables custom-made synthetic communities.</title>
        <authorList>
            <person name="Afrizal A."/>
        </authorList>
    </citation>
    <scope>NUCLEOTIDE SEQUENCE</scope>
    <source>
        <strain evidence="2">DSM 100219</strain>
    </source>
</reference>
<dbReference type="SUPFAM" id="SSF53448">
    <property type="entry name" value="Nucleotide-diphospho-sugar transferases"/>
    <property type="match status" value="1"/>
</dbReference>
<dbReference type="Proteomes" id="UP001206357">
    <property type="component" value="Unassembled WGS sequence"/>
</dbReference>
<organism evidence="2 3">
    <name type="scientific">Lactobacillus johnsonii</name>
    <dbReference type="NCBI Taxonomy" id="33959"/>
    <lineage>
        <taxon>Bacteria</taxon>
        <taxon>Bacillati</taxon>
        <taxon>Bacillota</taxon>
        <taxon>Bacilli</taxon>
        <taxon>Lactobacillales</taxon>
        <taxon>Lactobacillaceae</taxon>
        <taxon>Lactobacillus</taxon>
    </lineage>
</organism>
<dbReference type="PANTHER" id="PTHR22916">
    <property type="entry name" value="GLYCOSYLTRANSFERASE"/>
    <property type="match status" value="1"/>
</dbReference>
<dbReference type="Pfam" id="PF00535">
    <property type="entry name" value="Glycos_transf_2"/>
    <property type="match status" value="1"/>
</dbReference>
<proteinExistence type="predicted"/>
<evidence type="ECO:0000313" key="3">
    <source>
        <dbReference type="Proteomes" id="UP001206357"/>
    </source>
</evidence>
<feature type="domain" description="Glycosyltransferase 2-like" evidence="1">
    <location>
        <begin position="11"/>
        <end position="139"/>
    </location>
</feature>
<dbReference type="PANTHER" id="PTHR22916:SF3">
    <property type="entry name" value="UDP-GLCNAC:BETAGAL BETA-1,3-N-ACETYLGLUCOSAMINYLTRANSFERASE-LIKE PROTEIN 1"/>
    <property type="match status" value="1"/>
</dbReference>
<dbReference type="CDD" id="cd00761">
    <property type="entry name" value="Glyco_tranf_GTA_type"/>
    <property type="match status" value="1"/>
</dbReference>
<name>A0AAW5LXE9_LACJH</name>
<sequence>MNKVAYKEQISIITPVFNRLKELTRLYKSLRTQNNNNFIWIIVDDGSEKTINEIVDIWKKESKFKIDLIVQSNQGKMHAYKNAMKRLNTPWSLVVDSDDTVSEEMIDILYKTILSINSNNDCGVVFPRKLGADSNGTSLWKQLPNKVNIIDLRYQYNIPESTIFIKTNELKKAFNSLQLPDEKFISEEILYNKLMEQGKFVVRDELFYFGDYQEDGLTKHLFELWLKNPKSTIMLLNSRYRAMNSFPWKKRLIGQWKTNINLTAFALATNRSIKSVSPDLIESIFLFLPALVLKEKRFKIE</sequence>
<protein>
    <submittedName>
        <fullName evidence="2">Glycosyltransferase family 2 protein</fullName>
    </submittedName>
</protein>